<dbReference type="Proteomes" id="UP000054248">
    <property type="component" value="Unassembled WGS sequence"/>
</dbReference>
<reference evidence="1 2" key="1">
    <citation type="submission" date="2014-04" db="EMBL/GenBank/DDBJ databases">
        <authorList>
            <consortium name="DOE Joint Genome Institute"/>
            <person name="Kuo A."/>
            <person name="Girlanda M."/>
            <person name="Perotto S."/>
            <person name="Kohler A."/>
            <person name="Nagy L.G."/>
            <person name="Floudas D."/>
            <person name="Copeland A."/>
            <person name="Barry K.W."/>
            <person name="Cichocki N."/>
            <person name="Veneault-Fourrey C."/>
            <person name="LaButti K."/>
            <person name="Lindquist E.A."/>
            <person name="Lipzen A."/>
            <person name="Lundell T."/>
            <person name="Morin E."/>
            <person name="Murat C."/>
            <person name="Sun H."/>
            <person name="Tunlid A."/>
            <person name="Henrissat B."/>
            <person name="Grigoriev I.V."/>
            <person name="Hibbett D.S."/>
            <person name="Martin F."/>
            <person name="Nordberg H.P."/>
            <person name="Cantor M.N."/>
            <person name="Hua S.X."/>
        </authorList>
    </citation>
    <scope>NUCLEOTIDE SEQUENCE [LARGE SCALE GENOMIC DNA]</scope>
    <source>
        <strain evidence="1 2">MUT 4182</strain>
    </source>
</reference>
<dbReference type="SUPFAM" id="SSF46689">
    <property type="entry name" value="Homeodomain-like"/>
    <property type="match status" value="1"/>
</dbReference>
<name>A0A0C3LB38_9AGAM</name>
<organism evidence="1 2">
    <name type="scientific">Tulasnella calospora MUT 4182</name>
    <dbReference type="NCBI Taxonomy" id="1051891"/>
    <lineage>
        <taxon>Eukaryota</taxon>
        <taxon>Fungi</taxon>
        <taxon>Dikarya</taxon>
        <taxon>Basidiomycota</taxon>
        <taxon>Agaricomycotina</taxon>
        <taxon>Agaricomycetes</taxon>
        <taxon>Cantharellales</taxon>
        <taxon>Tulasnellaceae</taxon>
        <taxon>Tulasnella</taxon>
    </lineage>
</organism>
<reference evidence="2" key="2">
    <citation type="submission" date="2015-01" db="EMBL/GenBank/DDBJ databases">
        <title>Evolutionary Origins and Diversification of the Mycorrhizal Mutualists.</title>
        <authorList>
            <consortium name="DOE Joint Genome Institute"/>
            <consortium name="Mycorrhizal Genomics Consortium"/>
            <person name="Kohler A."/>
            <person name="Kuo A."/>
            <person name="Nagy L.G."/>
            <person name="Floudas D."/>
            <person name="Copeland A."/>
            <person name="Barry K.W."/>
            <person name="Cichocki N."/>
            <person name="Veneault-Fourrey C."/>
            <person name="LaButti K."/>
            <person name="Lindquist E.A."/>
            <person name="Lipzen A."/>
            <person name="Lundell T."/>
            <person name="Morin E."/>
            <person name="Murat C."/>
            <person name="Riley R."/>
            <person name="Ohm R."/>
            <person name="Sun H."/>
            <person name="Tunlid A."/>
            <person name="Henrissat B."/>
            <person name="Grigoriev I.V."/>
            <person name="Hibbett D.S."/>
            <person name="Martin F."/>
        </authorList>
    </citation>
    <scope>NUCLEOTIDE SEQUENCE [LARGE SCALE GENOMIC DNA]</scope>
    <source>
        <strain evidence="2">MUT 4182</strain>
    </source>
</reference>
<dbReference type="AlphaFoldDB" id="A0A0C3LB38"/>
<evidence type="ECO:0000313" key="2">
    <source>
        <dbReference type="Proteomes" id="UP000054248"/>
    </source>
</evidence>
<dbReference type="EMBL" id="KN823265">
    <property type="protein sequence ID" value="KIO18727.1"/>
    <property type="molecule type" value="Genomic_DNA"/>
</dbReference>
<dbReference type="STRING" id="1051891.A0A0C3LB38"/>
<gene>
    <name evidence="1" type="ORF">M407DRAFT_31614</name>
</gene>
<keyword evidence="2" id="KW-1185">Reference proteome</keyword>
<evidence type="ECO:0008006" key="3">
    <source>
        <dbReference type="Google" id="ProtNLM"/>
    </source>
</evidence>
<accession>A0A0C3LB38</accession>
<sequence length="145" mass="16551">MDLHNRLREPRMTIGQEPSSDMCWAVIRMVLEEVPIDLIMQYTDLCLKTISKIQQRYYDTGDPAPGKRPKNTGNRGCMLGVTELKFIRTSLERQPDIQLQGLAESLREFCGIDASEVSVWRALRKMGYTRKKPSSGMSFFGIASF</sequence>
<protein>
    <recommendedName>
        <fullName evidence="3">Winged helix-turn helix domain-containing protein</fullName>
    </recommendedName>
</protein>
<dbReference type="HOGENOM" id="CLU_1788243_0_0_1"/>
<evidence type="ECO:0000313" key="1">
    <source>
        <dbReference type="EMBL" id="KIO18727.1"/>
    </source>
</evidence>
<proteinExistence type="predicted"/>
<dbReference type="InterPro" id="IPR009057">
    <property type="entry name" value="Homeodomain-like_sf"/>
</dbReference>
<dbReference type="OrthoDB" id="2266637at2759"/>